<dbReference type="InterPro" id="IPR050426">
    <property type="entry name" value="Glycosyltransferase_28"/>
</dbReference>
<dbReference type="SUPFAM" id="SSF53756">
    <property type="entry name" value="UDP-Glycosyltransferase/glycogen phosphorylase"/>
    <property type="match status" value="1"/>
</dbReference>
<dbReference type="InterPro" id="IPR002213">
    <property type="entry name" value="UDP_glucos_trans"/>
</dbReference>
<dbReference type="RefSeq" id="WP_200607463.1">
    <property type="nucleotide sequence ID" value="NZ_CP071517.1"/>
</dbReference>
<keyword evidence="3" id="KW-1185">Reference proteome</keyword>
<protein>
    <submittedName>
        <fullName evidence="2">Glycosyltransferase family 1 protein</fullName>
    </submittedName>
</protein>
<accession>A0ABX7R8X5</accession>
<evidence type="ECO:0000259" key="1">
    <source>
        <dbReference type="Pfam" id="PF06722"/>
    </source>
</evidence>
<proteinExistence type="predicted"/>
<dbReference type="InterPro" id="IPR010610">
    <property type="entry name" value="EryCIII-like_C"/>
</dbReference>
<dbReference type="Gene3D" id="3.40.50.2000">
    <property type="entry name" value="Glycogen Phosphorylase B"/>
    <property type="match status" value="2"/>
</dbReference>
<dbReference type="Proteomes" id="UP000663400">
    <property type="component" value="Chromosome"/>
</dbReference>
<dbReference type="PANTHER" id="PTHR48050:SF13">
    <property type="entry name" value="STEROL 3-BETA-GLUCOSYLTRANSFERASE UGT80A2"/>
    <property type="match status" value="1"/>
</dbReference>
<evidence type="ECO:0000313" key="2">
    <source>
        <dbReference type="EMBL" id="QSX73978.1"/>
    </source>
</evidence>
<dbReference type="EMBL" id="CP071517">
    <property type="protein sequence ID" value="QSX73978.1"/>
    <property type="molecule type" value="Genomic_DNA"/>
</dbReference>
<dbReference type="CDD" id="cd03784">
    <property type="entry name" value="GT1_Gtf-like"/>
    <property type="match status" value="1"/>
</dbReference>
<dbReference type="Pfam" id="PF06722">
    <property type="entry name" value="EryCIII-like_C"/>
    <property type="match status" value="1"/>
</dbReference>
<gene>
    <name evidence="2" type="ORF">HIV01_012190</name>
</gene>
<evidence type="ECO:0000313" key="3">
    <source>
        <dbReference type="Proteomes" id="UP000663400"/>
    </source>
</evidence>
<organism evidence="2 3">
    <name type="scientific">Lysobacter arenosi</name>
    <dbReference type="NCBI Taxonomy" id="2795387"/>
    <lineage>
        <taxon>Bacteria</taxon>
        <taxon>Pseudomonadati</taxon>
        <taxon>Pseudomonadota</taxon>
        <taxon>Gammaproteobacteria</taxon>
        <taxon>Lysobacterales</taxon>
        <taxon>Lysobacteraceae</taxon>
        <taxon>Lysobacter</taxon>
    </lineage>
</organism>
<dbReference type="PANTHER" id="PTHR48050">
    <property type="entry name" value="STEROL 3-BETA-GLUCOSYLTRANSFERASE"/>
    <property type="match status" value="1"/>
</dbReference>
<name>A0ABX7R8X5_9GAMM</name>
<feature type="domain" description="Erythromycin biosynthesis protein CIII-like C-terminal" evidence="1">
    <location>
        <begin position="285"/>
        <end position="395"/>
    </location>
</feature>
<sequence>MKIVAATYGTEGDTRPLAALCHALRSAGHDTLLLADAGTLGSAHALGVPSKALAGDIRGALEPGQGIGTVVGGSSDLNATAKALAAIANAHAASWLRTILDEGRGADVLLVSGLAAFVGLAAGDCLRMPVIGAGMIPLSPTRAFPSPFLPPSLVPGFLNRASHNFVSAMMWRAFKGSTNAALTQVGGLPPRKRMWEGHPMLYGVSPSLLSKPDDWPSNTLACGQWLLPSPDWTPPRELQDFLAAGEAPVYIGFGSMTGFDTSRLKQALTAGLRGRRALFYPGWSGVDTSDLPDNVLVVGETAHDWLLPRTALAIHHGGSGTSHSACRAGIPSVVVPFAGDQFFWAAQMKRRGVAPDAVKGRDIAADVLSRRIDEALAAPVRERARELGARMREENGLATAVTAIEQLGTQLRARN</sequence>
<reference evidence="2 3" key="1">
    <citation type="submission" date="2021-02" db="EMBL/GenBank/DDBJ databases">
        <title>Lysobacter arenosi sp. nov., isolated from soil of gangwondo yeongwol, south Korea.</title>
        <authorList>
            <person name="Kim K.R."/>
            <person name="Kim K.H."/>
            <person name="Jeon C.O."/>
        </authorList>
    </citation>
    <scope>NUCLEOTIDE SEQUENCE [LARGE SCALE GENOMIC DNA]</scope>
    <source>
        <strain evidence="2 3">R7</strain>
    </source>
</reference>